<evidence type="ECO:0000313" key="3">
    <source>
        <dbReference type="Proteomes" id="UP001596220"/>
    </source>
</evidence>
<organism evidence="2 3">
    <name type="scientific">Saccharothrix lopnurensis</name>
    <dbReference type="NCBI Taxonomy" id="1670621"/>
    <lineage>
        <taxon>Bacteria</taxon>
        <taxon>Bacillati</taxon>
        <taxon>Actinomycetota</taxon>
        <taxon>Actinomycetes</taxon>
        <taxon>Pseudonocardiales</taxon>
        <taxon>Pseudonocardiaceae</taxon>
        <taxon>Saccharothrix</taxon>
    </lineage>
</organism>
<gene>
    <name evidence="2" type="ORF">ACFP3R_35465</name>
</gene>
<accession>A0ABW1PHW3</accession>
<keyword evidence="1" id="KW-1133">Transmembrane helix</keyword>
<keyword evidence="1" id="KW-0812">Transmembrane</keyword>
<keyword evidence="3" id="KW-1185">Reference proteome</keyword>
<dbReference type="EMBL" id="JBHSQO010000068">
    <property type="protein sequence ID" value="MFC6094595.1"/>
    <property type="molecule type" value="Genomic_DNA"/>
</dbReference>
<dbReference type="RefSeq" id="WP_380642998.1">
    <property type="nucleotide sequence ID" value="NZ_JBHSQO010000068.1"/>
</dbReference>
<keyword evidence="1" id="KW-0472">Membrane</keyword>
<dbReference type="Proteomes" id="UP001596220">
    <property type="component" value="Unassembled WGS sequence"/>
</dbReference>
<feature type="transmembrane region" description="Helical" evidence="1">
    <location>
        <begin position="36"/>
        <end position="56"/>
    </location>
</feature>
<reference evidence="3" key="1">
    <citation type="journal article" date="2019" name="Int. J. Syst. Evol. Microbiol.">
        <title>The Global Catalogue of Microorganisms (GCM) 10K type strain sequencing project: providing services to taxonomists for standard genome sequencing and annotation.</title>
        <authorList>
            <consortium name="The Broad Institute Genomics Platform"/>
            <consortium name="The Broad Institute Genome Sequencing Center for Infectious Disease"/>
            <person name="Wu L."/>
            <person name="Ma J."/>
        </authorList>
    </citation>
    <scope>NUCLEOTIDE SEQUENCE [LARGE SCALE GENOMIC DNA]</scope>
    <source>
        <strain evidence="3">CGMCC 4.7246</strain>
    </source>
</reference>
<comment type="caution">
    <text evidence="2">The sequence shown here is derived from an EMBL/GenBank/DDBJ whole genome shotgun (WGS) entry which is preliminary data.</text>
</comment>
<protein>
    <submittedName>
        <fullName evidence="2">Uncharacterized protein</fullName>
    </submittedName>
</protein>
<name>A0ABW1PHW3_9PSEU</name>
<proteinExistence type="predicted"/>
<sequence>MRRRYSRRFWLAVAAVLVLTTLATLAQVLLDGTAGRALTVAVTLGGAVPVVLAALWQRDEPAASG</sequence>
<evidence type="ECO:0000256" key="1">
    <source>
        <dbReference type="SAM" id="Phobius"/>
    </source>
</evidence>
<evidence type="ECO:0000313" key="2">
    <source>
        <dbReference type="EMBL" id="MFC6094595.1"/>
    </source>
</evidence>